<dbReference type="CDD" id="cd14843">
    <property type="entry name" value="D-Ala-D-Ala_dipeptidase_like"/>
    <property type="match status" value="1"/>
</dbReference>
<evidence type="ECO:0000313" key="11">
    <source>
        <dbReference type="EMBL" id="KTD83051.1"/>
    </source>
</evidence>
<evidence type="ECO:0000256" key="5">
    <source>
        <dbReference type="ARBA" id="ARBA00022833"/>
    </source>
</evidence>
<proteinExistence type="inferred from homology"/>
<feature type="chain" id="PRO_5006920013" description="D-alanyl-D-alanine dipeptidase" evidence="10">
    <location>
        <begin position="20"/>
        <end position="245"/>
    </location>
</feature>
<dbReference type="OrthoDB" id="9801430at2"/>
<dbReference type="GO" id="GO:0071555">
    <property type="term" value="P:cell wall organization"/>
    <property type="evidence" value="ECO:0007669"/>
    <property type="project" value="UniProtKB-KW"/>
</dbReference>
<dbReference type="GO" id="GO:0006508">
    <property type="term" value="P:proteolysis"/>
    <property type="evidence" value="ECO:0007669"/>
    <property type="project" value="UniProtKB-KW"/>
</dbReference>
<dbReference type="Pfam" id="PF01427">
    <property type="entry name" value="Peptidase_M15"/>
    <property type="match status" value="1"/>
</dbReference>
<keyword evidence="4 9" id="KW-0378">Hydrolase</keyword>
<keyword evidence="2 9" id="KW-0645">Protease</keyword>
<keyword evidence="5" id="KW-0862">Zinc</keyword>
<dbReference type="STRING" id="66969.Lwal_0087"/>
<gene>
    <name evidence="11" type="ORF">Lwal_0087</name>
</gene>
<reference evidence="11 12" key="1">
    <citation type="submission" date="2015-11" db="EMBL/GenBank/DDBJ databases">
        <title>Genomic analysis of 38 Legionella species identifies large and diverse effector repertoires.</title>
        <authorList>
            <person name="Burstein D."/>
            <person name="Amaro F."/>
            <person name="Zusman T."/>
            <person name="Lifshitz Z."/>
            <person name="Cohen O."/>
            <person name="Gilbert J.A."/>
            <person name="Pupko T."/>
            <person name="Shuman H.A."/>
            <person name="Segal G."/>
        </authorList>
    </citation>
    <scope>NUCLEOTIDE SEQUENCE [LARGE SCALE GENOMIC DNA]</scope>
    <source>
        <strain evidence="11 12">ATCC 51914</strain>
    </source>
</reference>
<keyword evidence="7 9" id="KW-0482">Metalloprotease</keyword>
<dbReference type="GO" id="GO:0008237">
    <property type="term" value="F:metallopeptidase activity"/>
    <property type="evidence" value="ECO:0007669"/>
    <property type="project" value="UniProtKB-KW"/>
</dbReference>
<dbReference type="Proteomes" id="UP000054729">
    <property type="component" value="Unassembled WGS sequence"/>
</dbReference>
<dbReference type="SUPFAM" id="SSF55166">
    <property type="entry name" value="Hedgehog/DD-peptidase"/>
    <property type="match status" value="1"/>
</dbReference>
<comment type="caution">
    <text evidence="11">The sequence shown here is derived from an EMBL/GenBank/DDBJ whole genome shotgun (WGS) entry which is preliminary data.</text>
</comment>
<keyword evidence="8 9" id="KW-0961">Cell wall biogenesis/degradation</keyword>
<evidence type="ECO:0000256" key="9">
    <source>
        <dbReference type="PIRNR" id="PIRNR026671"/>
    </source>
</evidence>
<evidence type="ECO:0000256" key="6">
    <source>
        <dbReference type="ARBA" id="ARBA00022997"/>
    </source>
</evidence>
<protein>
    <recommendedName>
        <fullName evidence="9">D-alanyl-D-alanine dipeptidase</fullName>
        <shortName evidence="9">D-Ala-D-Ala dipeptidase</shortName>
        <ecNumber evidence="9">3.4.13.22</ecNumber>
    </recommendedName>
</protein>
<evidence type="ECO:0000313" key="12">
    <source>
        <dbReference type="Proteomes" id="UP000054729"/>
    </source>
</evidence>
<comment type="similarity">
    <text evidence="9">Belongs to the peptidase M15D family.</text>
</comment>
<keyword evidence="6 9" id="KW-0224">Dipeptidase</keyword>
<dbReference type="PATRIC" id="fig|66969.6.peg.98"/>
<evidence type="ECO:0000256" key="1">
    <source>
        <dbReference type="ARBA" id="ARBA00001362"/>
    </source>
</evidence>
<name>A0A0W1ANX5_9GAMM</name>
<keyword evidence="12" id="KW-1185">Reference proteome</keyword>
<dbReference type="RefSeq" id="WP_083499998.1">
    <property type="nucleotide sequence ID" value="NZ_CAAAIQ010000039.1"/>
</dbReference>
<evidence type="ECO:0000256" key="7">
    <source>
        <dbReference type="ARBA" id="ARBA00023049"/>
    </source>
</evidence>
<evidence type="ECO:0000256" key="10">
    <source>
        <dbReference type="SAM" id="SignalP"/>
    </source>
</evidence>
<comment type="function">
    <text evidence="9">Catalyzes hydrolysis of the D-alanyl-D-alanine dipeptide.</text>
</comment>
<evidence type="ECO:0000256" key="8">
    <source>
        <dbReference type="ARBA" id="ARBA00023316"/>
    </source>
</evidence>
<dbReference type="EC" id="3.4.13.22" evidence="9"/>
<comment type="catalytic activity">
    <reaction evidence="1 9">
        <text>D-alanyl-D-alanine + H2O = 2 D-alanine</text>
        <dbReference type="Rhea" id="RHEA:20661"/>
        <dbReference type="ChEBI" id="CHEBI:15377"/>
        <dbReference type="ChEBI" id="CHEBI:57416"/>
        <dbReference type="ChEBI" id="CHEBI:57822"/>
        <dbReference type="EC" id="3.4.13.22"/>
    </reaction>
</comment>
<dbReference type="InterPro" id="IPR009045">
    <property type="entry name" value="Zn_M74/Hedgehog-like"/>
</dbReference>
<dbReference type="EMBL" id="LNZB01000003">
    <property type="protein sequence ID" value="KTD83051.1"/>
    <property type="molecule type" value="Genomic_DNA"/>
</dbReference>
<keyword evidence="3" id="KW-0479">Metal-binding</keyword>
<organism evidence="11 12">
    <name type="scientific">Legionella waltersii</name>
    <dbReference type="NCBI Taxonomy" id="66969"/>
    <lineage>
        <taxon>Bacteria</taxon>
        <taxon>Pseudomonadati</taxon>
        <taxon>Pseudomonadota</taxon>
        <taxon>Gammaproteobacteria</taxon>
        <taxon>Legionellales</taxon>
        <taxon>Legionellaceae</taxon>
        <taxon>Legionella</taxon>
    </lineage>
</organism>
<dbReference type="InterPro" id="IPR000755">
    <property type="entry name" value="A_A_dipeptidase"/>
</dbReference>
<evidence type="ECO:0000256" key="2">
    <source>
        <dbReference type="ARBA" id="ARBA00022670"/>
    </source>
</evidence>
<dbReference type="GO" id="GO:0046872">
    <property type="term" value="F:metal ion binding"/>
    <property type="evidence" value="ECO:0007669"/>
    <property type="project" value="UniProtKB-KW"/>
</dbReference>
<sequence>MRKLIVGLLVGGVISSTFASQQKITLISDPKVLMIPIHDTHETWVDLTKQSKLAYGPSPEIPNNTDYTHLRKTIYDKLIIAQKKLPKGLHFCLYEGYRSISLQKMLFETQLANVKKRHPDWSSKHIFRETTKLVSPVINPDKSHNIPPHSTGAAIDIYLIDDHGKAVDMGIHPKDWMSDADGKLSLTSSKHISATAKKNRQIMSEALISVGFVNYPTEYWHWSYGDRYWAYVKHQPQAIYGTSTP</sequence>
<accession>A0A0W1ANX5</accession>
<evidence type="ECO:0000256" key="4">
    <source>
        <dbReference type="ARBA" id="ARBA00022801"/>
    </source>
</evidence>
<dbReference type="Gene3D" id="3.30.1380.10">
    <property type="match status" value="1"/>
</dbReference>
<dbReference type="GO" id="GO:0160237">
    <property type="term" value="F:D-Ala-D-Ala dipeptidase activity"/>
    <property type="evidence" value="ECO:0007669"/>
    <property type="project" value="UniProtKB-EC"/>
</dbReference>
<evidence type="ECO:0000256" key="3">
    <source>
        <dbReference type="ARBA" id="ARBA00022723"/>
    </source>
</evidence>
<keyword evidence="10" id="KW-0732">Signal</keyword>
<dbReference type="PANTHER" id="PTHR43126:SF2">
    <property type="entry name" value="D-ALANYL-D-ALANINE DIPEPTIDASE"/>
    <property type="match status" value="1"/>
</dbReference>
<dbReference type="PANTHER" id="PTHR43126">
    <property type="entry name" value="D-ALANYL-D-ALANINE DIPEPTIDASE"/>
    <property type="match status" value="1"/>
</dbReference>
<dbReference type="AlphaFoldDB" id="A0A0W1ANX5"/>
<feature type="signal peptide" evidence="10">
    <location>
        <begin position="1"/>
        <end position="19"/>
    </location>
</feature>
<dbReference type="PIRSF" id="PIRSF026671">
    <property type="entry name" value="AA_dipeptidase"/>
    <property type="match status" value="1"/>
</dbReference>